<reference evidence="5 6" key="1">
    <citation type="submission" date="2020-08" db="EMBL/GenBank/DDBJ databases">
        <title>Sequencing the genomes of 1000 actinobacteria strains.</title>
        <authorList>
            <person name="Klenk H.-P."/>
        </authorList>
    </citation>
    <scope>NUCLEOTIDE SEQUENCE [LARGE SCALE GENOMIC DNA]</scope>
    <source>
        <strain evidence="5 6">DSM 20146</strain>
    </source>
</reference>
<keyword evidence="6" id="KW-1185">Reference proteome</keyword>
<name>A0A7W4UTE0_LEIAQ</name>
<keyword evidence="1" id="KW-0227">DNA damage</keyword>
<dbReference type="PANTHER" id="PTHR32182">
    <property type="entry name" value="DNA REPLICATION AND REPAIR PROTEIN RECF"/>
    <property type="match status" value="1"/>
</dbReference>
<dbReference type="SUPFAM" id="SSF52540">
    <property type="entry name" value="P-loop containing nucleoside triphosphate hydrolases"/>
    <property type="match status" value="1"/>
</dbReference>
<comment type="caution">
    <text evidence="5">The sequence shown here is derived from an EMBL/GenBank/DDBJ whole genome shotgun (WGS) entry which is preliminary data.</text>
</comment>
<keyword evidence="2" id="KW-0234">DNA repair</keyword>
<dbReference type="RefSeq" id="WP_183428171.1">
    <property type="nucleotide sequence ID" value="NZ_JACHVP010000001.1"/>
</dbReference>
<evidence type="ECO:0000256" key="2">
    <source>
        <dbReference type="ARBA" id="ARBA00023204"/>
    </source>
</evidence>
<protein>
    <submittedName>
        <fullName evidence="5">Uncharacterized protein YPO0396</fullName>
    </submittedName>
</protein>
<dbReference type="Proteomes" id="UP000538196">
    <property type="component" value="Unassembled WGS sequence"/>
</dbReference>
<dbReference type="GO" id="GO:0000731">
    <property type="term" value="P:DNA synthesis involved in DNA repair"/>
    <property type="evidence" value="ECO:0007669"/>
    <property type="project" value="TreeGrafter"/>
</dbReference>
<dbReference type="Pfam" id="PF13555">
    <property type="entry name" value="AAA_29"/>
    <property type="match status" value="1"/>
</dbReference>
<evidence type="ECO:0000313" key="5">
    <source>
        <dbReference type="EMBL" id="MBB2965965.1"/>
    </source>
</evidence>
<keyword evidence="4" id="KW-0175">Coiled coil</keyword>
<evidence type="ECO:0000256" key="1">
    <source>
        <dbReference type="ARBA" id="ARBA00022763"/>
    </source>
</evidence>
<proteinExistence type="predicted"/>
<dbReference type="Pfam" id="PF13558">
    <property type="entry name" value="SbcC_Walker_B"/>
    <property type="match status" value="1"/>
</dbReference>
<sequence length="1142" mass="125878">MTDLMTAEHDELEEDLPLADGLIHSGQFRIEQVQLLNWGSYDDLHTMPVGRGGLAILGPTGRGKSTVLDAMAAVIMPNPQEFNRAARDDTRQRSERTVYSYARGKTDEVREAGSDVTTTHFLRPLGTAFASGAAITWRTELGETITAARLAWLGRDTATQDEVTSSTVYVFVHGEFPLTRLAELRPEPGSSSPLTRGSLGRLVDPVRDLVTGSQPEFRVRLCEELGIGGSDESQLKALTLLRRAQASKGVFSIDELFKQFVLTEPRALSRWETTLSSYREASALYDVFETTRRKLDVLSDVPVRAEQYRAALEDATGKRRLLAPLDGEESSRLWVWLSARVADWVRGEVDRVRDAKREQEALRRAAADEETAAHRAHKDALDQLAAVGGDPSEAIRREQEVAGMMLAQLERERDRAARILTSAGLELPLTADELAASQERAVALLSASTEAADDRSERWELAARVETVKRTLAEKTAQKTSYERRRSNVPPEADARRRRIAEGIGVAPEALPYAGELFEVAPRRRDWSRAVERVLGDLATNLVVDERRFADARRFVNDNDMRGRVVLVPAEVGAPAERSAIDGTVPAMLTFDEQSPFHGWLHDEIVADRSILCVESADELDATLPIGVKGAVTRAGLRTGSRDRVIKDDRAVDSWIGLDNAPRVVELADEIERLGTELDEARAASDAAEARSAGERHRREALAAVADLDWASIDVAPAADRVAELAARLERVAVERPEVAELTATADREDEARLAAARRGAGIQRVIDQLDAEHAALADIEDEVSDHLDATALDDAERALLGSLPFAAPREAADVRRRYTDAERLVRDQIDVHDRTVEQSESLLLSAFERYRELDPSAELDASIDSLPAALAIQRSLVEDDLPRAKSDWLAKAGASMGDSLRALLTQIEEDGRAIRRGVRPISAALHGIEFREGSTLDIDPRPTTNSDLAEFKRTLRKHTAGEPGENRDPARVERDFLSLRADLGRLEERSRIGEAWRRRVLDAREHFQFRAIETRRDGAQIVHEGVAGKSGGEGQELIAFVLGAALRYRLGDGTDRVPVYAPIVLDEGFVKADNEYTGRALSALRGLGFQLIVGAPRDKVNAFEQHVESVAYVTGDPARPGRSRIYALSIREAVELERDAG</sequence>
<dbReference type="PANTHER" id="PTHR32182:SF0">
    <property type="entry name" value="DNA REPLICATION AND REPAIR PROTEIN RECF"/>
    <property type="match status" value="1"/>
</dbReference>
<evidence type="ECO:0000256" key="4">
    <source>
        <dbReference type="SAM" id="Coils"/>
    </source>
</evidence>
<keyword evidence="3" id="KW-0742">SOS response</keyword>
<organism evidence="5 6">
    <name type="scientific">Leifsonia aquatica</name>
    <name type="common">Corynebacterium aquaticum</name>
    <dbReference type="NCBI Taxonomy" id="144185"/>
    <lineage>
        <taxon>Bacteria</taxon>
        <taxon>Bacillati</taxon>
        <taxon>Actinomycetota</taxon>
        <taxon>Actinomycetes</taxon>
        <taxon>Micrococcales</taxon>
        <taxon>Microbacteriaceae</taxon>
        <taxon>Leifsonia</taxon>
    </lineage>
</organism>
<feature type="coiled-coil region" evidence="4">
    <location>
        <begin position="664"/>
        <end position="691"/>
    </location>
</feature>
<dbReference type="EMBL" id="JACHVP010000001">
    <property type="protein sequence ID" value="MBB2965965.1"/>
    <property type="molecule type" value="Genomic_DNA"/>
</dbReference>
<dbReference type="Gene3D" id="3.40.50.300">
    <property type="entry name" value="P-loop containing nucleotide triphosphate hydrolases"/>
    <property type="match status" value="1"/>
</dbReference>
<dbReference type="GO" id="GO:0006302">
    <property type="term" value="P:double-strand break repair"/>
    <property type="evidence" value="ECO:0007669"/>
    <property type="project" value="TreeGrafter"/>
</dbReference>
<dbReference type="AlphaFoldDB" id="A0A7W4UTE0"/>
<dbReference type="InterPro" id="IPR027417">
    <property type="entry name" value="P-loop_NTPase"/>
</dbReference>
<dbReference type="GO" id="GO:0009432">
    <property type="term" value="P:SOS response"/>
    <property type="evidence" value="ECO:0007669"/>
    <property type="project" value="UniProtKB-KW"/>
</dbReference>
<evidence type="ECO:0000313" key="6">
    <source>
        <dbReference type="Proteomes" id="UP000538196"/>
    </source>
</evidence>
<evidence type="ECO:0000256" key="3">
    <source>
        <dbReference type="ARBA" id="ARBA00023236"/>
    </source>
</evidence>
<accession>A0A7W4UTE0</accession>
<gene>
    <name evidence="5" type="ORF">FHX33_000697</name>
</gene>